<dbReference type="RefSeq" id="WP_277276119.1">
    <property type="nucleotide sequence ID" value="NZ_JAROCY010000005.1"/>
</dbReference>
<dbReference type="EMBL" id="JAROCY010000005">
    <property type="protein sequence ID" value="MDF8332919.1"/>
    <property type="molecule type" value="Genomic_DNA"/>
</dbReference>
<gene>
    <name evidence="2" type="ORF">POM99_06890</name>
</gene>
<evidence type="ECO:0000313" key="2">
    <source>
        <dbReference type="EMBL" id="MDF8332919.1"/>
    </source>
</evidence>
<dbReference type="InterPro" id="IPR043519">
    <property type="entry name" value="NT_sf"/>
</dbReference>
<keyword evidence="3" id="KW-1185">Reference proteome</keyword>
<dbReference type="Proteomes" id="UP001222770">
    <property type="component" value="Unassembled WGS sequence"/>
</dbReference>
<comment type="caution">
    <text evidence="2">The sequence shown here is derived from an EMBL/GenBank/DDBJ whole genome shotgun (WGS) entry which is preliminary data.</text>
</comment>
<name>A0ABT6CG65_9SPHN</name>
<organism evidence="2 3">
    <name type="scientific">Novosphingobium cyanobacteriorum</name>
    <dbReference type="NCBI Taxonomy" id="3024215"/>
    <lineage>
        <taxon>Bacteria</taxon>
        <taxon>Pseudomonadati</taxon>
        <taxon>Pseudomonadota</taxon>
        <taxon>Alphaproteobacteria</taxon>
        <taxon>Sphingomonadales</taxon>
        <taxon>Sphingomonadaceae</taxon>
        <taxon>Novosphingobium</taxon>
    </lineage>
</organism>
<dbReference type="Pfam" id="PF01909">
    <property type="entry name" value="NTP_transf_2"/>
    <property type="match status" value="1"/>
</dbReference>
<dbReference type="InterPro" id="IPR002934">
    <property type="entry name" value="Polymerase_NTP_transf_dom"/>
</dbReference>
<evidence type="ECO:0000259" key="1">
    <source>
        <dbReference type="Pfam" id="PF01909"/>
    </source>
</evidence>
<proteinExistence type="predicted"/>
<dbReference type="CDD" id="cd05403">
    <property type="entry name" value="NT_KNTase_like"/>
    <property type="match status" value="1"/>
</dbReference>
<protein>
    <submittedName>
        <fullName evidence="2">Nucleotidyltransferase domain-containing protein</fullName>
    </submittedName>
</protein>
<feature type="domain" description="Polymerase nucleotidyl transferase" evidence="1">
    <location>
        <begin position="8"/>
        <end position="79"/>
    </location>
</feature>
<reference evidence="2 3" key="1">
    <citation type="submission" date="2023-03" db="EMBL/GenBank/DDBJ databases">
        <title>Novosphingobium cyanobacteriorum sp. nov., isolated from a eutrophic reservoir during the Microcystis bloom period.</title>
        <authorList>
            <person name="Kang M."/>
            <person name="Le V."/>
            <person name="Ko S.-R."/>
            <person name="Lee S.-A."/>
            <person name="Ahn C.-Y."/>
        </authorList>
    </citation>
    <scope>NUCLEOTIDE SEQUENCE [LARGE SCALE GENOMIC DNA]</scope>
    <source>
        <strain evidence="2 3">HBC54</strain>
    </source>
</reference>
<dbReference type="SUPFAM" id="SSF81301">
    <property type="entry name" value="Nucleotidyltransferase"/>
    <property type="match status" value="1"/>
</dbReference>
<dbReference type="Gene3D" id="3.30.460.10">
    <property type="entry name" value="Beta Polymerase, domain 2"/>
    <property type="match status" value="1"/>
</dbReference>
<accession>A0ABT6CG65</accession>
<evidence type="ECO:0000313" key="3">
    <source>
        <dbReference type="Proteomes" id="UP001222770"/>
    </source>
</evidence>
<sequence length="95" mass="10151">MSEAERAEVLEVLARHLPPGVSVGVFGSRAGGAPKSWSDLDLVLEGPEPLPLALLAELAEAFDESPLPWKVDLVDRHTVAEGFGRIIDAARIPLD</sequence>